<dbReference type="AlphaFoldDB" id="A0ABD2P866"/>
<reference evidence="1 2" key="1">
    <citation type="journal article" date="2021" name="BMC Biol.">
        <title>Horizontally acquired antibacterial genes associated with adaptive radiation of ladybird beetles.</title>
        <authorList>
            <person name="Li H.S."/>
            <person name="Tang X.F."/>
            <person name="Huang Y.H."/>
            <person name="Xu Z.Y."/>
            <person name="Chen M.L."/>
            <person name="Du X.Y."/>
            <person name="Qiu B.Y."/>
            <person name="Chen P.T."/>
            <person name="Zhang W."/>
            <person name="Slipinski A."/>
            <person name="Escalona H.E."/>
            <person name="Waterhouse R.M."/>
            <person name="Zwick A."/>
            <person name="Pang H."/>
        </authorList>
    </citation>
    <scope>NUCLEOTIDE SEQUENCE [LARGE SCALE GENOMIC DNA]</scope>
    <source>
        <strain evidence="1">SYSU2018</strain>
    </source>
</reference>
<evidence type="ECO:0000313" key="2">
    <source>
        <dbReference type="Proteomes" id="UP001516400"/>
    </source>
</evidence>
<comment type="caution">
    <text evidence="1">The sequence shown here is derived from an EMBL/GenBank/DDBJ whole genome shotgun (WGS) entry which is preliminary data.</text>
</comment>
<organism evidence="1 2">
    <name type="scientific">Cryptolaemus montrouzieri</name>
    <dbReference type="NCBI Taxonomy" id="559131"/>
    <lineage>
        <taxon>Eukaryota</taxon>
        <taxon>Metazoa</taxon>
        <taxon>Ecdysozoa</taxon>
        <taxon>Arthropoda</taxon>
        <taxon>Hexapoda</taxon>
        <taxon>Insecta</taxon>
        <taxon>Pterygota</taxon>
        <taxon>Neoptera</taxon>
        <taxon>Endopterygota</taxon>
        <taxon>Coleoptera</taxon>
        <taxon>Polyphaga</taxon>
        <taxon>Cucujiformia</taxon>
        <taxon>Coccinelloidea</taxon>
        <taxon>Coccinellidae</taxon>
        <taxon>Scymninae</taxon>
        <taxon>Scymnini</taxon>
        <taxon>Cryptolaemus</taxon>
    </lineage>
</organism>
<accession>A0ABD2P866</accession>
<gene>
    <name evidence="1" type="ORF">HHI36_001387</name>
</gene>
<proteinExistence type="predicted"/>
<keyword evidence="2" id="KW-1185">Reference proteome</keyword>
<dbReference type="EMBL" id="JABFTP020000185">
    <property type="protein sequence ID" value="KAL3286901.1"/>
    <property type="molecule type" value="Genomic_DNA"/>
</dbReference>
<evidence type="ECO:0000313" key="1">
    <source>
        <dbReference type="EMBL" id="KAL3286901.1"/>
    </source>
</evidence>
<evidence type="ECO:0008006" key="3">
    <source>
        <dbReference type="Google" id="ProtNLM"/>
    </source>
</evidence>
<sequence>MIYSYSKSHSLKINLDKTQAICFGDIDITNVRPISINRSVISCSRIVKSLGVFVGQNMRFREHILLICKKSYMALRSLYLNNDVLNPSLRRALCESLVLSHANYADVLYGPCLDVVSSNRIQKIQNCYVRFILSLPRRENISPKLREFG</sequence>
<name>A0ABD2P866_9CUCU</name>
<protein>
    <recommendedName>
        <fullName evidence="3">Reverse transcriptase</fullName>
    </recommendedName>
</protein>
<dbReference type="Proteomes" id="UP001516400">
    <property type="component" value="Unassembled WGS sequence"/>
</dbReference>